<name>A0A183Q2M2_9TREM</name>
<dbReference type="EMBL" id="UZAL01045553">
    <property type="protein sequence ID" value="VDP83524.1"/>
    <property type="molecule type" value="Genomic_DNA"/>
</dbReference>
<protein>
    <submittedName>
        <fullName evidence="1">Uncharacterized protein</fullName>
    </submittedName>
</protein>
<dbReference type="AlphaFoldDB" id="A0A183Q2M2"/>
<dbReference type="Proteomes" id="UP000269396">
    <property type="component" value="Unassembled WGS sequence"/>
</dbReference>
<accession>A0A183Q2M2</accession>
<organism evidence="1 2">
    <name type="scientific">Schistosoma mattheei</name>
    <dbReference type="NCBI Taxonomy" id="31246"/>
    <lineage>
        <taxon>Eukaryota</taxon>
        <taxon>Metazoa</taxon>
        <taxon>Spiralia</taxon>
        <taxon>Lophotrochozoa</taxon>
        <taxon>Platyhelminthes</taxon>
        <taxon>Trematoda</taxon>
        <taxon>Digenea</taxon>
        <taxon>Strigeidida</taxon>
        <taxon>Schistosomatoidea</taxon>
        <taxon>Schistosomatidae</taxon>
        <taxon>Schistosoma</taxon>
    </lineage>
</organism>
<evidence type="ECO:0000313" key="2">
    <source>
        <dbReference type="Proteomes" id="UP000269396"/>
    </source>
</evidence>
<proteinExistence type="predicted"/>
<reference evidence="1 2" key="1">
    <citation type="submission" date="2018-11" db="EMBL/GenBank/DDBJ databases">
        <authorList>
            <consortium name="Pathogen Informatics"/>
        </authorList>
    </citation>
    <scope>NUCLEOTIDE SEQUENCE [LARGE SCALE GENOMIC DNA]</scope>
    <source>
        <strain>Denwood</strain>
        <strain evidence="2">Zambia</strain>
    </source>
</reference>
<keyword evidence="2" id="KW-1185">Reference proteome</keyword>
<feature type="non-terminal residue" evidence="1">
    <location>
        <position position="75"/>
    </location>
</feature>
<gene>
    <name evidence="1" type="ORF">SMTD_LOCUS20858</name>
</gene>
<evidence type="ECO:0000313" key="1">
    <source>
        <dbReference type="EMBL" id="VDP83524.1"/>
    </source>
</evidence>
<sequence>MVVGGSRQETMDPGFVLLSARQQGVPVILRDRIRQGAPVPSSLQACLADENAALAFPILAFTSTSDPPCPSMMLL</sequence>